<evidence type="ECO:0000313" key="2">
    <source>
        <dbReference type="EMBL" id="RRT76955.1"/>
    </source>
</evidence>
<reference evidence="2 3" key="1">
    <citation type="journal article" date="2014" name="Agronomy (Basel)">
        <title>A Draft Genome Sequence for Ensete ventricosum, the Drought-Tolerant Tree Against Hunger.</title>
        <authorList>
            <person name="Harrison J."/>
            <person name="Moore K.A."/>
            <person name="Paszkiewicz K."/>
            <person name="Jones T."/>
            <person name="Grant M."/>
            <person name="Ambacheew D."/>
            <person name="Muzemil S."/>
            <person name="Studholme D.J."/>
        </authorList>
    </citation>
    <scope>NUCLEOTIDE SEQUENCE [LARGE SCALE GENOMIC DNA]</scope>
</reference>
<keyword evidence="1" id="KW-1133">Transmembrane helix</keyword>
<keyword evidence="1" id="KW-0472">Membrane</keyword>
<keyword evidence="1" id="KW-0812">Transmembrane</keyword>
<accession>A0A427AL31</accession>
<dbReference type="AlphaFoldDB" id="A0A427AL31"/>
<evidence type="ECO:0000313" key="3">
    <source>
        <dbReference type="Proteomes" id="UP000287651"/>
    </source>
</evidence>
<proteinExistence type="predicted"/>
<name>A0A427AL31_ENSVE</name>
<feature type="transmembrane region" description="Helical" evidence="1">
    <location>
        <begin position="153"/>
        <end position="182"/>
    </location>
</feature>
<dbReference type="EMBL" id="AMZH03002053">
    <property type="protein sequence ID" value="RRT76955.1"/>
    <property type="molecule type" value="Genomic_DNA"/>
</dbReference>
<evidence type="ECO:0000256" key="1">
    <source>
        <dbReference type="SAM" id="Phobius"/>
    </source>
</evidence>
<sequence>MPRALDPMAQSTSYIRGIHPKVKIIEGLLIKSLSSFRTPRQPPKCEPQAIWPHQYHTVLFPSVLRATSRVDRLGVPFKLKQGHNTRIHRPAVSAASQVLTPISADTNNRVVELAHRRERICKDSISPSFFSDPFLRSGRAPWLRVRWASRWCAAMLLSFSLGFLVGFVVLVAVEGLALLWLIDRLRRKRPAVKGARPQLVGQDLGDERSLTVPLEKKVGDFD</sequence>
<organism evidence="2 3">
    <name type="scientific">Ensete ventricosum</name>
    <name type="common">Abyssinian banana</name>
    <name type="synonym">Musa ensete</name>
    <dbReference type="NCBI Taxonomy" id="4639"/>
    <lineage>
        <taxon>Eukaryota</taxon>
        <taxon>Viridiplantae</taxon>
        <taxon>Streptophyta</taxon>
        <taxon>Embryophyta</taxon>
        <taxon>Tracheophyta</taxon>
        <taxon>Spermatophyta</taxon>
        <taxon>Magnoliopsida</taxon>
        <taxon>Liliopsida</taxon>
        <taxon>Zingiberales</taxon>
        <taxon>Musaceae</taxon>
        <taxon>Ensete</taxon>
    </lineage>
</organism>
<gene>
    <name evidence="2" type="ORF">B296_00007442</name>
</gene>
<dbReference type="Proteomes" id="UP000287651">
    <property type="component" value="Unassembled WGS sequence"/>
</dbReference>
<protein>
    <submittedName>
        <fullName evidence="2">Uncharacterized protein</fullName>
    </submittedName>
</protein>
<comment type="caution">
    <text evidence="2">The sequence shown here is derived from an EMBL/GenBank/DDBJ whole genome shotgun (WGS) entry which is preliminary data.</text>
</comment>